<dbReference type="GeneID" id="62232477"/>
<dbReference type="EMBL" id="RCSX01000011">
    <property type="protein sequence ID" value="KAF7928647.1"/>
    <property type="molecule type" value="Genomic_DNA"/>
</dbReference>
<feature type="compositionally biased region" description="Polar residues" evidence="1">
    <location>
        <begin position="117"/>
        <end position="130"/>
    </location>
</feature>
<feature type="compositionally biased region" description="Polar residues" evidence="1">
    <location>
        <begin position="19"/>
        <end position="31"/>
    </location>
</feature>
<comment type="caution">
    <text evidence="2">The sequence shown here is derived from an EMBL/GenBank/DDBJ whole genome shotgun (WGS) entry which is preliminary data.</text>
</comment>
<feature type="region of interest" description="Disordered" evidence="1">
    <location>
        <begin position="19"/>
        <end position="51"/>
    </location>
</feature>
<gene>
    <name evidence="2" type="ORF">EAE98_005703</name>
</gene>
<organism evidence="2 3">
    <name type="scientific">Botrytis deweyae</name>
    <dbReference type="NCBI Taxonomy" id="2478750"/>
    <lineage>
        <taxon>Eukaryota</taxon>
        <taxon>Fungi</taxon>
        <taxon>Dikarya</taxon>
        <taxon>Ascomycota</taxon>
        <taxon>Pezizomycotina</taxon>
        <taxon>Leotiomycetes</taxon>
        <taxon>Helotiales</taxon>
        <taxon>Sclerotiniaceae</taxon>
        <taxon>Botrytis</taxon>
    </lineage>
</organism>
<dbReference type="RefSeq" id="XP_038810426.1">
    <property type="nucleotide sequence ID" value="XM_038953325.1"/>
</dbReference>
<evidence type="ECO:0000256" key="1">
    <source>
        <dbReference type="SAM" id="MobiDB-lite"/>
    </source>
</evidence>
<dbReference type="Proteomes" id="UP000783213">
    <property type="component" value="Unassembled WGS sequence"/>
</dbReference>
<feature type="compositionally biased region" description="Polar residues" evidence="1">
    <location>
        <begin position="82"/>
        <end position="93"/>
    </location>
</feature>
<accession>A0ABQ7IMS8</accession>
<feature type="region of interest" description="Disordered" evidence="1">
    <location>
        <begin position="117"/>
        <end position="143"/>
    </location>
</feature>
<keyword evidence="3" id="KW-1185">Reference proteome</keyword>
<evidence type="ECO:0000313" key="2">
    <source>
        <dbReference type="EMBL" id="KAF7928647.1"/>
    </source>
</evidence>
<proteinExistence type="predicted"/>
<reference evidence="2 3" key="1">
    <citation type="journal article" date="2020" name="Genome Biol. Evol.">
        <title>Comparative genomics of Sclerotiniaceae.</title>
        <authorList>
            <person name="Valero Jimenez C.A."/>
            <person name="Steentjes M."/>
            <person name="Scholten O.E."/>
            <person name="Van Kan J.A.L."/>
        </authorList>
    </citation>
    <scope>NUCLEOTIDE SEQUENCE [LARGE SCALE GENOMIC DNA]</scope>
    <source>
        <strain evidence="2 3">B1</strain>
    </source>
</reference>
<sequence length="143" mass="15752">MDYVNFFLFHSVNPLDAPTDTNRGISFSNPNPHRKPQTLRDGGNDGSWPGPCNGVARSVYRNGKTRWIRNLPGKAHRGPVGNETSWQCGNRVSPASDNQIRIYSGGWLATMSKLQLRTNTNPNPEESSGEANIHGLTTRHPAS</sequence>
<feature type="region of interest" description="Disordered" evidence="1">
    <location>
        <begin position="70"/>
        <end position="93"/>
    </location>
</feature>
<name>A0ABQ7IMS8_9HELO</name>
<evidence type="ECO:0000313" key="3">
    <source>
        <dbReference type="Proteomes" id="UP000783213"/>
    </source>
</evidence>
<protein>
    <submittedName>
        <fullName evidence="2">Uncharacterized protein</fullName>
    </submittedName>
</protein>